<sequence>MGRCYAWGPKSKLRASEVIYNAFELRNFDSMRCWSFYEYISSGIEKGMLGWFGHIERINENRLTRQIYKTSVNGNVGRGRPRRTYYNQIGDERSGQEYSKPTCMHERLMNVEEARVICQNRSKWNDVVSAYPVGKDDFIGRPPMTPCTRLFFGFTIGRRTDAGAGVMVKCDNMVASAAIDCIIANRSPADARFRKEYHCQEEWAAAARNLAERPLTSDLVVQIICDGNLSDFDESDLEDQFLQYDKEGGGSTSSDEDVQNQILSKPECHTRNKTRCPREDASQRRLGVHVFIVMSSYLHTKFHPNPSSRFSVKE</sequence>
<reference evidence="1 2" key="1">
    <citation type="journal article" date="2022" name="Genome Biol. Evol.">
        <title>The Spruce Budworm Genome: Reconstructing the Evolutionary History of Antifreeze Proteins.</title>
        <authorList>
            <person name="Beliveau C."/>
            <person name="Gagne P."/>
            <person name="Picq S."/>
            <person name="Vernygora O."/>
            <person name="Keeling C.I."/>
            <person name="Pinkney K."/>
            <person name="Doucet D."/>
            <person name="Wen F."/>
            <person name="Johnston J.S."/>
            <person name="Maaroufi H."/>
            <person name="Boyle B."/>
            <person name="Laroche J."/>
            <person name="Dewar K."/>
            <person name="Juretic N."/>
            <person name="Blackburn G."/>
            <person name="Nisole A."/>
            <person name="Brunet B."/>
            <person name="Brandao M."/>
            <person name="Lumley L."/>
            <person name="Duan J."/>
            <person name="Quan G."/>
            <person name="Lucarotti C.J."/>
            <person name="Roe A.D."/>
            <person name="Sperling F.A.H."/>
            <person name="Levesque R.C."/>
            <person name="Cusson M."/>
        </authorList>
    </citation>
    <scope>NUCLEOTIDE SEQUENCE [LARGE SCALE GENOMIC DNA]</scope>
    <source>
        <strain evidence="1">Glfc:IPQL:Cfum</strain>
    </source>
</reference>
<dbReference type="Proteomes" id="UP001064048">
    <property type="component" value="Chromosome 2"/>
</dbReference>
<evidence type="ECO:0000313" key="1">
    <source>
        <dbReference type="EMBL" id="KAI8440049.1"/>
    </source>
</evidence>
<evidence type="ECO:0000313" key="2">
    <source>
        <dbReference type="Proteomes" id="UP001064048"/>
    </source>
</evidence>
<comment type="caution">
    <text evidence="1">The sequence shown here is derived from an EMBL/GenBank/DDBJ whole genome shotgun (WGS) entry which is preliminary data.</text>
</comment>
<name>A0ACC0KUN9_CHOFU</name>
<gene>
    <name evidence="1" type="ORF">MSG28_001475</name>
</gene>
<keyword evidence="2" id="KW-1185">Reference proteome</keyword>
<dbReference type="EMBL" id="CM046102">
    <property type="protein sequence ID" value="KAI8440049.1"/>
    <property type="molecule type" value="Genomic_DNA"/>
</dbReference>
<accession>A0ACC0KUN9</accession>
<proteinExistence type="predicted"/>
<organism evidence="1 2">
    <name type="scientific">Choristoneura fumiferana</name>
    <name type="common">Spruce budworm moth</name>
    <name type="synonym">Archips fumiferana</name>
    <dbReference type="NCBI Taxonomy" id="7141"/>
    <lineage>
        <taxon>Eukaryota</taxon>
        <taxon>Metazoa</taxon>
        <taxon>Ecdysozoa</taxon>
        <taxon>Arthropoda</taxon>
        <taxon>Hexapoda</taxon>
        <taxon>Insecta</taxon>
        <taxon>Pterygota</taxon>
        <taxon>Neoptera</taxon>
        <taxon>Endopterygota</taxon>
        <taxon>Lepidoptera</taxon>
        <taxon>Glossata</taxon>
        <taxon>Ditrysia</taxon>
        <taxon>Tortricoidea</taxon>
        <taxon>Tortricidae</taxon>
        <taxon>Tortricinae</taxon>
        <taxon>Choristoneura</taxon>
    </lineage>
</organism>
<protein>
    <submittedName>
        <fullName evidence="1">Uncharacterized protein</fullName>
    </submittedName>
</protein>